<name>A0A427XFE1_9TREE</name>
<evidence type="ECO:0000313" key="3">
    <source>
        <dbReference type="Proteomes" id="UP000279236"/>
    </source>
</evidence>
<keyword evidence="3" id="KW-1185">Reference proteome</keyword>
<evidence type="ECO:0000313" key="2">
    <source>
        <dbReference type="EMBL" id="RSH77595.1"/>
    </source>
</evidence>
<dbReference type="RefSeq" id="XP_028472742.1">
    <property type="nucleotide sequence ID" value="XM_028618854.1"/>
</dbReference>
<protein>
    <submittedName>
        <fullName evidence="2">Uncharacterized protein</fullName>
    </submittedName>
</protein>
<sequence length="130" mass="14510">MPNTHTAKTDELADAVKQLNDPNVLSCFLTFFACNPAADQTPVAHPSPVAQRKRRPTHGPTSTAPRCSKRMRMDDSVSVPTEDDGESDDESEDETRNFIEYLYDVRRKATTSLLRTVMPGPRSLKTGFVR</sequence>
<gene>
    <name evidence="2" type="ORF">EHS24_003155</name>
</gene>
<feature type="compositionally biased region" description="Acidic residues" evidence="1">
    <location>
        <begin position="81"/>
        <end position="93"/>
    </location>
</feature>
<accession>A0A427XFE1</accession>
<reference evidence="2 3" key="1">
    <citation type="submission" date="2018-11" db="EMBL/GenBank/DDBJ databases">
        <title>Genome sequence of Apiotrichum porosum DSM 27194.</title>
        <authorList>
            <person name="Aliyu H."/>
            <person name="Gorte O."/>
            <person name="Ochsenreither K."/>
        </authorList>
    </citation>
    <scope>NUCLEOTIDE SEQUENCE [LARGE SCALE GENOMIC DNA]</scope>
    <source>
        <strain evidence="2 3">DSM 27194</strain>
    </source>
</reference>
<evidence type="ECO:0000256" key="1">
    <source>
        <dbReference type="SAM" id="MobiDB-lite"/>
    </source>
</evidence>
<organism evidence="2 3">
    <name type="scientific">Apiotrichum porosum</name>
    <dbReference type="NCBI Taxonomy" id="105984"/>
    <lineage>
        <taxon>Eukaryota</taxon>
        <taxon>Fungi</taxon>
        <taxon>Dikarya</taxon>
        <taxon>Basidiomycota</taxon>
        <taxon>Agaricomycotina</taxon>
        <taxon>Tremellomycetes</taxon>
        <taxon>Trichosporonales</taxon>
        <taxon>Trichosporonaceae</taxon>
        <taxon>Apiotrichum</taxon>
    </lineage>
</organism>
<dbReference type="EMBL" id="RSCE01000015">
    <property type="protein sequence ID" value="RSH77595.1"/>
    <property type="molecule type" value="Genomic_DNA"/>
</dbReference>
<feature type="region of interest" description="Disordered" evidence="1">
    <location>
        <begin position="38"/>
        <end position="96"/>
    </location>
</feature>
<dbReference type="AlphaFoldDB" id="A0A427XFE1"/>
<dbReference type="GeneID" id="39587698"/>
<proteinExistence type="predicted"/>
<comment type="caution">
    <text evidence="2">The sequence shown here is derived from an EMBL/GenBank/DDBJ whole genome shotgun (WGS) entry which is preliminary data.</text>
</comment>
<dbReference type="Proteomes" id="UP000279236">
    <property type="component" value="Unassembled WGS sequence"/>
</dbReference>